<proteinExistence type="predicted"/>
<evidence type="ECO:0000256" key="1">
    <source>
        <dbReference type="ARBA" id="ARBA00022679"/>
    </source>
</evidence>
<dbReference type="Gene3D" id="3.90.470.20">
    <property type="entry name" value="4'-phosphopantetheinyl transferase domain"/>
    <property type="match status" value="1"/>
</dbReference>
<organism evidence="3 4">
    <name type="scientific">Flavobacterium beibuense</name>
    <dbReference type="NCBI Taxonomy" id="657326"/>
    <lineage>
        <taxon>Bacteria</taxon>
        <taxon>Pseudomonadati</taxon>
        <taxon>Bacteroidota</taxon>
        <taxon>Flavobacteriia</taxon>
        <taxon>Flavobacteriales</taxon>
        <taxon>Flavobacteriaceae</taxon>
        <taxon>Flavobacterium</taxon>
    </lineage>
</organism>
<dbReference type="InterPro" id="IPR037143">
    <property type="entry name" value="4-PPantetheinyl_Trfase_dom_sf"/>
</dbReference>
<dbReference type="OrthoDB" id="1190494at2"/>
<comment type="caution">
    <text evidence="3">The sequence shown here is derived from an EMBL/GenBank/DDBJ whole genome shotgun (WGS) entry which is preliminary data.</text>
</comment>
<feature type="domain" description="4'-phosphopantetheinyl transferase" evidence="2">
    <location>
        <begin position="103"/>
        <end position="182"/>
    </location>
</feature>
<gene>
    <name evidence="3" type="ORF">NU09_3030</name>
</gene>
<reference evidence="3 4" key="1">
    <citation type="submission" date="2014-12" db="EMBL/GenBank/DDBJ databases">
        <title>Genome sequence of Flavobacterium beibuense RSKm HC5.</title>
        <authorList>
            <person name="Kim J.F."/>
            <person name="Song J.Y."/>
            <person name="Kwak M.-J."/>
            <person name="Lee S.-W."/>
        </authorList>
    </citation>
    <scope>NUCLEOTIDE SEQUENCE [LARGE SCALE GENOMIC DNA]</scope>
    <source>
        <strain evidence="3 4">RSKm HC5</strain>
    </source>
</reference>
<sequence>MPLYKSYKIAHDTQLLVWKITESLEELSEGTVLKNVCEQRLSGMKSEQHRKGFMSVRKLLAEAGYSDLDLFYTEDGKPHLTDGKNISITHSYSFSAIIISNRSIGIDMEIRREKVIRIADKFVEKEFSYLEQNNTEDYVRRLIVIWGVKEALYKMFSRQGLSFKQNIDVDFFKMDDLNGTATVHFEEINCNLPFYFEEIEDFTLVYSIDNN</sequence>
<dbReference type="InterPro" id="IPR008278">
    <property type="entry name" value="4-PPantetheinyl_Trfase_dom"/>
</dbReference>
<dbReference type="Pfam" id="PF01648">
    <property type="entry name" value="ACPS"/>
    <property type="match status" value="1"/>
</dbReference>
<dbReference type="AlphaFoldDB" id="A0A444W611"/>
<dbReference type="GO" id="GO:0000287">
    <property type="term" value="F:magnesium ion binding"/>
    <property type="evidence" value="ECO:0007669"/>
    <property type="project" value="InterPro"/>
</dbReference>
<accession>A0A444W611</accession>
<dbReference type="EMBL" id="JUIW01000011">
    <property type="protein sequence ID" value="RYJ41287.1"/>
    <property type="molecule type" value="Genomic_DNA"/>
</dbReference>
<dbReference type="GO" id="GO:0008897">
    <property type="term" value="F:holo-[acyl-carrier-protein] synthase activity"/>
    <property type="evidence" value="ECO:0007669"/>
    <property type="project" value="InterPro"/>
</dbReference>
<dbReference type="SUPFAM" id="SSF56214">
    <property type="entry name" value="4'-phosphopantetheinyl transferase"/>
    <property type="match status" value="1"/>
</dbReference>
<dbReference type="RefSeq" id="WP_129752114.1">
    <property type="nucleotide sequence ID" value="NZ_JUIW01000011.1"/>
</dbReference>
<keyword evidence="4" id="KW-1185">Reference proteome</keyword>
<dbReference type="Proteomes" id="UP000289775">
    <property type="component" value="Unassembled WGS sequence"/>
</dbReference>
<evidence type="ECO:0000259" key="2">
    <source>
        <dbReference type="Pfam" id="PF01648"/>
    </source>
</evidence>
<evidence type="ECO:0000313" key="4">
    <source>
        <dbReference type="Proteomes" id="UP000289775"/>
    </source>
</evidence>
<keyword evidence="1" id="KW-0808">Transferase</keyword>
<protein>
    <submittedName>
        <fullName evidence="3">Siderophore (Surfactin) biosynthesis regulatory protein</fullName>
    </submittedName>
</protein>
<evidence type="ECO:0000313" key="3">
    <source>
        <dbReference type="EMBL" id="RYJ41287.1"/>
    </source>
</evidence>
<name>A0A444W611_9FLAO</name>